<reference evidence="1" key="1">
    <citation type="submission" date="2018-02" db="EMBL/GenBank/DDBJ databases">
        <title>Rhizophora mucronata_Transcriptome.</title>
        <authorList>
            <person name="Meera S.P."/>
            <person name="Sreeshan A."/>
            <person name="Augustine A."/>
        </authorList>
    </citation>
    <scope>NUCLEOTIDE SEQUENCE</scope>
    <source>
        <tissue evidence="1">Leaf</tissue>
    </source>
</reference>
<dbReference type="EMBL" id="GGEC01066780">
    <property type="protein sequence ID" value="MBX47264.1"/>
    <property type="molecule type" value="Transcribed_RNA"/>
</dbReference>
<dbReference type="AlphaFoldDB" id="A0A2P2NXT2"/>
<accession>A0A2P2NXT2</accession>
<name>A0A2P2NXT2_RHIMU</name>
<proteinExistence type="predicted"/>
<protein>
    <submittedName>
        <fullName evidence="1">Uncharacterized protein</fullName>
    </submittedName>
</protein>
<organism evidence="1">
    <name type="scientific">Rhizophora mucronata</name>
    <name type="common">Asiatic mangrove</name>
    <dbReference type="NCBI Taxonomy" id="61149"/>
    <lineage>
        <taxon>Eukaryota</taxon>
        <taxon>Viridiplantae</taxon>
        <taxon>Streptophyta</taxon>
        <taxon>Embryophyta</taxon>
        <taxon>Tracheophyta</taxon>
        <taxon>Spermatophyta</taxon>
        <taxon>Magnoliopsida</taxon>
        <taxon>eudicotyledons</taxon>
        <taxon>Gunneridae</taxon>
        <taxon>Pentapetalae</taxon>
        <taxon>rosids</taxon>
        <taxon>fabids</taxon>
        <taxon>Malpighiales</taxon>
        <taxon>Rhizophoraceae</taxon>
        <taxon>Rhizophora</taxon>
    </lineage>
</organism>
<sequence>MEKAMIRTMPPNEGQCITLQRQRRKFA</sequence>
<evidence type="ECO:0000313" key="1">
    <source>
        <dbReference type="EMBL" id="MBX47264.1"/>
    </source>
</evidence>